<dbReference type="GO" id="GO:0019752">
    <property type="term" value="P:carboxylic acid metabolic process"/>
    <property type="evidence" value="ECO:0007669"/>
    <property type="project" value="InterPro"/>
</dbReference>
<keyword evidence="6 9" id="KW-0520">NAD</keyword>
<evidence type="ECO:0000256" key="7">
    <source>
        <dbReference type="ARBA" id="ARBA00048313"/>
    </source>
</evidence>
<evidence type="ECO:0000256" key="6">
    <source>
        <dbReference type="ARBA" id="ARBA00023027"/>
    </source>
</evidence>
<dbReference type="EC" id="1.1.1.37" evidence="2"/>
<dbReference type="InterPro" id="IPR036291">
    <property type="entry name" value="NAD(P)-bd_dom_sf"/>
</dbReference>
<dbReference type="GO" id="GO:0006099">
    <property type="term" value="P:tricarboxylic acid cycle"/>
    <property type="evidence" value="ECO:0007669"/>
    <property type="project" value="UniProtKB-KW"/>
</dbReference>
<feature type="active site" description="Proton acceptor" evidence="8">
    <location>
        <position position="174"/>
    </location>
</feature>
<dbReference type="SUPFAM" id="SSF56327">
    <property type="entry name" value="LDH C-terminal domain-like"/>
    <property type="match status" value="1"/>
</dbReference>
<evidence type="ECO:0000256" key="1">
    <source>
        <dbReference type="ARBA" id="ARBA00011738"/>
    </source>
</evidence>
<dbReference type="Pfam" id="PF00056">
    <property type="entry name" value="Ldh_1_N"/>
    <property type="match status" value="1"/>
</dbReference>
<dbReference type="Proteomes" id="UP001152888">
    <property type="component" value="Unassembled WGS sequence"/>
</dbReference>
<evidence type="ECO:0000313" key="14">
    <source>
        <dbReference type="Proteomes" id="UP001152888"/>
    </source>
</evidence>
<comment type="catalytic activity">
    <reaction evidence="7">
        <text>(S)-malate + NAD(+) = oxaloacetate + NADH + H(+)</text>
        <dbReference type="Rhea" id="RHEA:21432"/>
        <dbReference type="ChEBI" id="CHEBI:15378"/>
        <dbReference type="ChEBI" id="CHEBI:15589"/>
        <dbReference type="ChEBI" id="CHEBI:16452"/>
        <dbReference type="ChEBI" id="CHEBI:57540"/>
        <dbReference type="ChEBI" id="CHEBI:57945"/>
        <dbReference type="EC" id="1.1.1.37"/>
    </reaction>
</comment>
<dbReference type="EMBL" id="CAKOFQ010006853">
    <property type="protein sequence ID" value="CAH1977094.1"/>
    <property type="molecule type" value="Genomic_DNA"/>
</dbReference>
<dbReference type="PIRSF" id="PIRSF000102">
    <property type="entry name" value="Lac_mal_DH"/>
    <property type="match status" value="1"/>
</dbReference>
<evidence type="ECO:0000256" key="9">
    <source>
        <dbReference type="PIRSR" id="PIRSR000102-3"/>
    </source>
</evidence>
<dbReference type="SUPFAM" id="SSF51735">
    <property type="entry name" value="NAD(P)-binding Rossmann-fold domains"/>
    <property type="match status" value="1"/>
</dbReference>
<evidence type="ECO:0000313" key="13">
    <source>
        <dbReference type="EMBL" id="CAH1977094.1"/>
    </source>
</evidence>
<evidence type="ECO:0000259" key="12">
    <source>
        <dbReference type="Pfam" id="PF02866"/>
    </source>
</evidence>
<keyword evidence="4" id="KW-0816">Tricarboxylic acid cycle</keyword>
<evidence type="ECO:0000256" key="8">
    <source>
        <dbReference type="PIRSR" id="PIRSR000102-1"/>
    </source>
</evidence>
<dbReference type="OrthoDB" id="755699at2759"/>
<dbReference type="AlphaFoldDB" id="A0A9P0KRS8"/>
<keyword evidence="14" id="KW-1185">Reference proteome</keyword>
<accession>A0A9P0KRS8</accession>
<feature type="domain" description="Lactate/malate dehydrogenase N-terminal" evidence="11">
    <location>
        <begin position="8"/>
        <end position="142"/>
    </location>
</feature>
<name>A0A9P0KRS8_ACAOB</name>
<feature type="binding site" evidence="9">
    <location>
        <position position="31"/>
    </location>
    <ligand>
        <name>NAD(+)</name>
        <dbReference type="ChEBI" id="CHEBI:57540"/>
    </ligand>
</feature>
<proteinExistence type="inferred from homology"/>
<dbReference type="GO" id="GO:0030060">
    <property type="term" value="F:L-malate dehydrogenase (NAD+) activity"/>
    <property type="evidence" value="ECO:0007669"/>
    <property type="project" value="UniProtKB-EC"/>
</dbReference>
<dbReference type="InterPro" id="IPR015955">
    <property type="entry name" value="Lactate_DH/Glyco_Ohase_4_C"/>
</dbReference>
<dbReference type="InterPro" id="IPR022383">
    <property type="entry name" value="Lactate/malate_DH_C"/>
</dbReference>
<organism evidence="13 14">
    <name type="scientific">Acanthoscelides obtectus</name>
    <name type="common">Bean weevil</name>
    <name type="synonym">Bruchus obtectus</name>
    <dbReference type="NCBI Taxonomy" id="200917"/>
    <lineage>
        <taxon>Eukaryota</taxon>
        <taxon>Metazoa</taxon>
        <taxon>Ecdysozoa</taxon>
        <taxon>Arthropoda</taxon>
        <taxon>Hexapoda</taxon>
        <taxon>Insecta</taxon>
        <taxon>Pterygota</taxon>
        <taxon>Neoptera</taxon>
        <taxon>Endopterygota</taxon>
        <taxon>Coleoptera</taxon>
        <taxon>Polyphaga</taxon>
        <taxon>Cucujiformia</taxon>
        <taxon>Chrysomeloidea</taxon>
        <taxon>Chrysomelidae</taxon>
        <taxon>Bruchinae</taxon>
        <taxon>Bruchini</taxon>
        <taxon>Acanthoscelides</taxon>
    </lineage>
</organism>
<feature type="binding site" evidence="9">
    <location>
        <position position="91"/>
    </location>
    <ligand>
        <name>NAD(+)</name>
        <dbReference type="ChEBI" id="CHEBI:57540"/>
    </ligand>
</feature>
<comment type="subunit">
    <text evidence="1">Homodimer.</text>
</comment>
<evidence type="ECO:0000256" key="10">
    <source>
        <dbReference type="RuleBase" id="RU003369"/>
    </source>
</evidence>
<dbReference type="InterPro" id="IPR001236">
    <property type="entry name" value="Lactate/malate_DH_N"/>
</dbReference>
<dbReference type="Pfam" id="PF02866">
    <property type="entry name" value="Ldh_1_C"/>
    <property type="match status" value="1"/>
</dbReference>
<evidence type="ECO:0000256" key="3">
    <source>
        <dbReference type="ARBA" id="ARBA00016075"/>
    </source>
</evidence>
<dbReference type="GO" id="GO:0005739">
    <property type="term" value="C:mitochondrion"/>
    <property type="evidence" value="ECO:0007669"/>
    <property type="project" value="TreeGrafter"/>
</dbReference>
<evidence type="ECO:0000256" key="2">
    <source>
        <dbReference type="ARBA" id="ARBA00012995"/>
    </source>
</evidence>
<sequence>MRLRPFKGKVGQPLCLMLKQSSLIEELCVHDIVPTGGFASELNYVDTNCKVTAFTGNDNLANALQDSKIVVLLASAPDSNMMSVEKMWYQNSQIVLEIMNTYAKISPKPFLAVGTDPINSIIPMCAEMLKKAGGYNPNTLFGITTIDSVRANTFVAQCQGVEPECVMVPVIGGHSEETMVPVLSQAKPCADFCKNELENLMLNIQKAEDTIVKLKPHKVAPLSTAFATARFVISLVKGIKGYPDVVECAFVPSKTHVQLKYLATPVQLGPNGIARNLGIPPLSEFESRMLDNAIPSLIADIKRGEKFVGVIDPPTL</sequence>
<dbReference type="FunFam" id="3.90.110.10:FF:000009">
    <property type="entry name" value="Malate dehydrogenase"/>
    <property type="match status" value="1"/>
</dbReference>
<gene>
    <name evidence="13" type="ORF">ACAOBT_LOCUS12451</name>
</gene>
<protein>
    <recommendedName>
        <fullName evidence="3">Malate dehydrogenase, mitochondrial</fullName>
        <ecNumber evidence="2">1.1.1.37</ecNumber>
    </recommendedName>
</protein>
<feature type="domain" description="Lactate/malate dehydrogenase C-terminal" evidence="12">
    <location>
        <begin position="144"/>
        <end position="308"/>
    </location>
</feature>
<dbReference type="PANTHER" id="PTHR11540:SF16">
    <property type="entry name" value="MALATE DEHYDROGENASE, MITOCHONDRIAL"/>
    <property type="match status" value="1"/>
</dbReference>
<dbReference type="InterPro" id="IPR001557">
    <property type="entry name" value="L-lactate/malate_DH"/>
</dbReference>
<comment type="caution">
    <text evidence="13">The sequence shown here is derived from an EMBL/GenBank/DDBJ whole genome shotgun (WGS) entry which is preliminary data.</text>
</comment>
<dbReference type="Gene3D" id="3.90.110.10">
    <property type="entry name" value="Lactate dehydrogenase/glycoside hydrolase, family 4, C-terminal"/>
    <property type="match status" value="1"/>
</dbReference>
<keyword evidence="5 10" id="KW-0560">Oxidoreductase</keyword>
<evidence type="ECO:0000259" key="11">
    <source>
        <dbReference type="Pfam" id="PF00056"/>
    </source>
</evidence>
<dbReference type="Gene3D" id="3.40.50.720">
    <property type="entry name" value="NAD(P)-binding Rossmann-like Domain"/>
    <property type="match status" value="1"/>
</dbReference>
<reference evidence="13" key="1">
    <citation type="submission" date="2022-03" db="EMBL/GenBank/DDBJ databases">
        <authorList>
            <person name="Sayadi A."/>
        </authorList>
    </citation>
    <scope>NUCLEOTIDE SEQUENCE</scope>
</reference>
<comment type="similarity">
    <text evidence="10">Belongs to the LDH/MDH superfamily.</text>
</comment>
<evidence type="ECO:0000256" key="5">
    <source>
        <dbReference type="ARBA" id="ARBA00023002"/>
    </source>
</evidence>
<dbReference type="PANTHER" id="PTHR11540">
    <property type="entry name" value="MALATE AND LACTATE DEHYDROGENASE"/>
    <property type="match status" value="1"/>
</dbReference>
<evidence type="ECO:0000256" key="4">
    <source>
        <dbReference type="ARBA" id="ARBA00022532"/>
    </source>
</evidence>